<evidence type="ECO:0000313" key="3">
    <source>
        <dbReference type="WBParaSite" id="BTMF_0001472201-mRNA-1"/>
    </source>
</evidence>
<keyword evidence="2" id="KW-1185">Reference proteome</keyword>
<dbReference type="WBParaSite" id="BTMF_0001472201-mRNA-1">
    <property type="protein sequence ID" value="BTMF_0001472201-mRNA-1"/>
    <property type="gene ID" value="BTMF_0001472201"/>
</dbReference>
<dbReference type="STRING" id="42155.A0A0R3R3Y2"/>
<dbReference type="Proteomes" id="UP000280834">
    <property type="component" value="Unassembled WGS sequence"/>
</dbReference>
<dbReference type="AlphaFoldDB" id="A0A0R3R3Y2"/>
<gene>
    <name evidence="1" type="ORF">BTMF_LOCUS12718</name>
</gene>
<reference evidence="1 2" key="2">
    <citation type="submission" date="2018-11" db="EMBL/GenBank/DDBJ databases">
        <authorList>
            <consortium name="Pathogen Informatics"/>
        </authorList>
    </citation>
    <scope>NUCLEOTIDE SEQUENCE [LARGE SCALE GENOMIC DNA]</scope>
</reference>
<organism evidence="3">
    <name type="scientific">Brugia timori</name>
    <dbReference type="NCBI Taxonomy" id="42155"/>
    <lineage>
        <taxon>Eukaryota</taxon>
        <taxon>Metazoa</taxon>
        <taxon>Ecdysozoa</taxon>
        <taxon>Nematoda</taxon>
        <taxon>Chromadorea</taxon>
        <taxon>Rhabditida</taxon>
        <taxon>Spirurina</taxon>
        <taxon>Spiruromorpha</taxon>
        <taxon>Filarioidea</taxon>
        <taxon>Onchocercidae</taxon>
        <taxon>Brugia</taxon>
    </lineage>
</organism>
<name>A0A0R3R3Y2_9BILA</name>
<accession>A0A0R3R3Y2</accession>
<evidence type="ECO:0000313" key="1">
    <source>
        <dbReference type="EMBL" id="VDO43605.1"/>
    </source>
</evidence>
<evidence type="ECO:0000313" key="2">
    <source>
        <dbReference type="Proteomes" id="UP000280834"/>
    </source>
</evidence>
<reference evidence="3" key="1">
    <citation type="submission" date="2017-02" db="UniProtKB">
        <authorList>
            <consortium name="WormBaseParasite"/>
        </authorList>
    </citation>
    <scope>IDENTIFICATION</scope>
</reference>
<sequence length="111" mass="13339">MVRIALHHVEAVKFALLLKPNEYETLTEQYQFNWNAFSVKLWERLWEAPTRTLLLETVLSFLLSCDQKLHRRLLRINFRSNLLDLIEVLKNFDEIFKNMKPDIMCEKISCI</sequence>
<proteinExistence type="predicted"/>
<protein>
    <submittedName>
        <fullName evidence="1 3">Uncharacterized protein</fullName>
    </submittedName>
</protein>
<dbReference type="EMBL" id="UZAG01019408">
    <property type="protein sequence ID" value="VDO43605.1"/>
    <property type="molecule type" value="Genomic_DNA"/>
</dbReference>